<keyword evidence="1" id="KW-0812">Transmembrane</keyword>
<evidence type="ECO:0000256" key="1">
    <source>
        <dbReference type="SAM" id="Phobius"/>
    </source>
</evidence>
<keyword evidence="1" id="KW-1133">Transmembrane helix</keyword>
<sequence>MMNEQQKTNWRKKRELGRSKYLLFYGVLPWSLLLTLFFGTIEFITQGEIRIIWIPIRLIIFAIVGFFLANSSWYSKEKNFGAANPQAAREQK</sequence>
<feature type="transmembrane region" description="Helical" evidence="1">
    <location>
        <begin position="51"/>
        <end position="69"/>
    </location>
</feature>
<organism evidence="2 3">
    <name type="scientific">Paenibacillus eucommiae</name>
    <dbReference type="NCBI Taxonomy" id="1355755"/>
    <lineage>
        <taxon>Bacteria</taxon>
        <taxon>Bacillati</taxon>
        <taxon>Bacillota</taxon>
        <taxon>Bacilli</taxon>
        <taxon>Bacillales</taxon>
        <taxon>Paenibacillaceae</taxon>
        <taxon>Paenibacillus</taxon>
    </lineage>
</organism>
<accession>A0ABS4IP20</accession>
<protein>
    <submittedName>
        <fullName evidence="2">Uncharacterized protein</fullName>
    </submittedName>
</protein>
<dbReference type="EMBL" id="JAGGLB010000002">
    <property type="protein sequence ID" value="MBP1989322.1"/>
    <property type="molecule type" value="Genomic_DNA"/>
</dbReference>
<comment type="caution">
    <text evidence="2">The sequence shown here is derived from an EMBL/GenBank/DDBJ whole genome shotgun (WGS) entry which is preliminary data.</text>
</comment>
<reference evidence="2 3" key="1">
    <citation type="submission" date="2021-03" db="EMBL/GenBank/DDBJ databases">
        <title>Genomic Encyclopedia of Type Strains, Phase IV (KMG-IV): sequencing the most valuable type-strain genomes for metagenomic binning, comparative biology and taxonomic classification.</title>
        <authorList>
            <person name="Goeker M."/>
        </authorList>
    </citation>
    <scope>NUCLEOTIDE SEQUENCE [LARGE SCALE GENOMIC DNA]</scope>
    <source>
        <strain evidence="2 3">DSM 26048</strain>
    </source>
</reference>
<evidence type="ECO:0000313" key="3">
    <source>
        <dbReference type="Proteomes" id="UP001519287"/>
    </source>
</evidence>
<name>A0ABS4IP20_9BACL</name>
<keyword evidence="1" id="KW-0472">Membrane</keyword>
<keyword evidence="3" id="KW-1185">Reference proteome</keyword>
<gene>
    <name evidence="2" type="ORF">J2Z66_000917</name>
</gene>
<proteinExistence type="predicted"/>
<dbReference type="Proteomes" id="UP001519287">
    <property type="component" value="Unassembled WGS sequence"/>
</dbReference>
<dbReference type="RefSeq" id="WP_209970143.1">
    <property type="nucleotide sequence ID" value="NZ_JAGGLB010000002.1"/>
</dbReference>
<feature type="transmembrane region" description="Helical" evidence="1">
    <location>
        <begin position="21"/>
        <end position="45"/>
    </location>
</feature>
<evidence type="ECO:0000313" key="2">
    <source>
        <dbReference type="EMBL" id="MBP1989322.1"/>
    </source>
</evidence>